<evidence type="ECO:0000313" key="7">
    <source>
        <dbReference type="Proteomes" id="UP001165074"/>
    </source>
</evidence>
<name>A0A9W6S503_9ACTN</name>
<dbReference type="Proteomes" id="UP001165074">
    <property type="component" value="Unassembled WGS sequence"/>
</dbReference>
<dbReference type="GO" id="GO:0016811">
    <property type="term" value="F:hydrolase activity, acting on carbon-nitrogen (but not peptide) bonds, in linear amides"/>
    <property type="evidence" value="ECO:0007669"/>
    <property type="project" value="InterPro"/>
</dbReference>
<dbReference type="PANTHER" id="PTHR34218:SF4">
    <property type="entry name" value="ACYL-HOMOSERINE LACTONE ACYLASE QUIP"/>
    <property type="match status" value="1"/>
</dbReference>
<dbReference type="InterPro" id="IPR043146">
    <property type="entry name" value="Penicillin_amidase_N_B-knob"/>
</dbReference>
<dbReference type="AlphaFoldDB" id="A0A9W6S503"/>
<dbReference type="EMBL" id="BSTK01000007">
    <property type="protein sequence ID" value="GLY87253.1"/>
    <property type="molecule type" value="Genomic_DNA"/>
</dbReference>
<comment type="similarity">
    <text evidence="1">Belongs to the peptidase S45 family.</text>
</comment>
<organism evidence="6 7">
    <name type="scientific">Actinoallomurus iriomotensis</name>
    <dbReference type="NCBI Taxonomy" id="478107"/>
    <lineage>
        <taxon>Bacteria</taxon>
        <taxon>Bacillati</taxon>
        <taxon>Actinomycetota</taxon>
        <taxon>Actinomycetes</taxon>
        <taxon>Streptosporangiales</taxon>
        <taxon>Thermomonosporaceae</taxon>
        <taxon>Actinoallomurus</taxon>
    </lineage>
</organism>
<keyword evidence="5" id="KW-0479">Metal-binding</keyword>
<dbReference type="GO" id="GO:0046872">
    <property type="term" value="F:metal ion binding"/>
    <property type="evidence" value="ECO:0007669"/>
    <property type="project" value="UniProtKB-KW"/>
</dbReference>
<dbReference type="InterPro" id="IPR029055">
    <property type="entry name" value="Ntn_hydrolases_N"/>
</dbReference>
<feature type="binding site" evidence="5">
    <location>
        <position position="291"/>
    </location>
    <ligand>
        <name>Ca(2+)</name>
        <dbReference type="ChEBI" id="CHEBI:29108"/>
    </ligand>
</feature>
<dbReference type="Gene3D" id="3.60.20.10">
    <property type="entry name" value="Glutamine Phosphoribosylpyrophosphate, subunit 1, domain 1"/>
    <property type="match status" value="1"/>
</dbReference>
<dbReference type="InterPro" id="IPR043147">
    <property type="entry name" value="Penicillin_amidase_A-knob"/>
</dbReference>
<dbReference type="Gene3D" id="2.30.120.10">
    <property type="match status" value="1"/>
</dbReference>
<keyword evidence="5" id="KW-0106">Calcium</keyword>
<evidence type="ECO:0000256" key="2">
    <source>
        <dbReference type="ARBA" id="ARBA00022801"/>
    </source>
</evidence>
<dbReference type="SUPFAM" id="SSF56235">
    <property type="entry name" value="N-terminal nucleophile aminohydrolases (Ntn hydrolases)"/>
    <property type="match status" value="1"/>
</dbReference>
<feature type="binding site" evidence="5">
    <location>
        <position position="288"/>
    </location>
    <ligand>
        <name>Ca(2+)</name>
        <dbReference type="ChEBI" id="CHEBI:29108"/>
    </ligand>
</feature>
<accession>A0A9W6S503</accession>
<sequence length="744" mass="80677">MSLPDGLTITRDAYGIPSIDAESEPLAWFGLGWAAAEDRLWQLEYDRRRARGRWAEVVGAAALPADRLARRLRLTDAAERDLTAMDPVTAATFERYADGVNACVRASGLPPEYAIAGIAWEEWTPRDSVLAFKIRHVLMGVWQYKIARAVLRARAGRRASDVLDPRPLPGMRVTVPPLGRIPREDPRVALAERAREDVESAAAHLGFLAEAEGGSNAWAIGAGRTRTGRPLLVNDSHRALDTPNAYWQAHVRCPEFTVSGATFPGLPGFPHFGHNGRVGWAITNAAGDAQDLYVEHFRREGTEVRTATGWEPAPAREERIAVRGGEDHVEPCRVTPNGPVVHGDPASGAALSLRWTATDRPCAQFGVLRRMLVAADVRTLLDGQEGWVDPLNNLVAADTGGHIGYLLRGELPARDGLAPTQVPVPGWERRYGWRGRVPFTEMPRVEDPPEGIIVTANNTVTATERPFVSHSMNDCYRSERIHELATSANSGPGRLGADDMVGWQGDTVSVAARRWAEVLAGRGPYAGAAERARALLAAGGGDLSATSTVGLVHACFRRALARRLLDRELGADTRSWLMDSGLPGVPVLLRRWFAALTWPRPEDGAWPAASLGDDLLTEALDAAWRQACGDAESPKPWGEVHRTAARHTLHTVAGPGLDPPPAGIGGDNETIQNGAYGWGEGTPFHITNLSVYRQVLDLADLDGSAWVIPGGASGRPGDRHYADQLEPWTRHRLVPMRPAWGTGD</sequence>
<dbReference type="InterPro" id="IPR014395">
    <property type="entry name" value="Pen/GL7ACA/AHL_acylase"/>
</dbReference>
<evidence type="ECO:0000256" key="4">
    <source>
        <dbReference type="PIRSR" id="PIRSR001227-1"/>
    </source>
</evidence>
<dbReference type="GO" id="GO:0017000">
    <property type="term" value="P:antibiotic biosynthetic process"/>
    <property type="evidence" value="ECO:0007669"/>
    <property type="project" value="InterPro"/>
</dbReference>
<keyword evidence="2" id="KW-0378">Hydrolase</keyword>
<feature type="active site" description="Nucleophile" evidence="4">
    <location>
        <position position="215"/>
    </location>
</feature>
<comment type="caution">
    <text evidence="6">The sequence shown here is derived from an EMBL/GenBank/DDBJ whole genome shotgun (WGS) entry which is preliminary data.</text>
</comment>
<reference evidence="6" key="1">
    <citation type="submission" date="2023-03" db="EMBL/GenBank/DDBJ databases">
        <title>Actinoallomurus iriomotensis NBRC 103684.</title>
        <authorList>
            <person name="Ichikawa N."/>
            <person name="Sato H."/>
            <person name="Tonouchi N."/>
        </authorList>
    </citation>
    <scope>NUCLEOTIDE SEQUENCE</scope>
    <source>
        <strain evidence="6">NBRC 103684</strain>
    </source>
</reference>
<proteinExistence type="inferred from homology"/>
<dbReference type="PIRSF" id="PIRSF001227">
    <property type="entry name" value="Pen_acylase"/>
    <property type="match status" value="1"/>
</dbReference>
<dbReference type="Pfam" id="PF01804">
    <property type="entry name" value="Penicil_amidase"/>
    <property type="match status" value="1"/>
</dbReference>
<keyword evidence="3" id="KW-0865">Zymogen</keyword>
<evidence type="ECO:0000256" key="5">
    <source>
        <dbReference type="PIRSR" id="PIRSR001227-2"/>
    </source>
</evidence>
<gene>
    <name evidence="6" type="ORF">Airi02_051820</name>
</gene>
<evidence type="ECO:0000256" key="1">
    <source>
        <dbReference type="ARBA" id="ARBA00006586"/>
    </source>
</evidence>
<dbReference type="CDD" id="cd03747">
    <property type="entry name" value="Ntn_PGA_like"/>
    <property type="match status" value="1"/>
</dbReference>
<evidence type="ECO:0000256" key="3">
    <source>
        <dbReference type="ARBA" id="ARBA00023145"/>
    </source>
</evidence>
<dbReference type="InterPro" id="IPR002692">
    <property type="entry name" value="S45"/>
</dbReference>
<protein>
    <submittedName>
        <fullName evidence="6">Penicillin amidase</fullName>
    </submittedName>
</protein>
<comment type="cofactor">
    <cofactor evidence="5">
        <name>Ca(2+)</name>
        <dbReference type="ChEBI" id="CHEBI:29108"/>
    </cofactor>
    <text evidence="5">Binds 1 Ca(2+) ion per dimer.</text>
</comment>
<dbReference type="RefSeq" id="WP_285576165.1">
    <property type="nucleotide sequence ID" value="NZ_BSTK01000007.1"/>
</dbReference>
<dbReference type="PANTHER" id="PTHR34218">
    <property type="entry name" value="PEPTIDASE S45 PENICILLIN AMIDASE"/>
    <property type="match status" value="1"/>
</dbReference>
<evidence type="ECO:0000313" key="6">
    <source>
        <dbReference type="EMBL" id="GLY87253.1"/>
    </source>
</evidence>
<dbReference type="InterPro" id="IPR023343">
    <property type="entry name" value="Penicillin_amidase_dom1"/>
</dbReference>
<keyword evidence="7" id="KW-1185">Reference proteome</keyword>
<dbReference type="Gene3D" id="1.10.439.10">
    <property type="entry name" value="Penicillin Amidohydrolase, domain 1"/>
    <property type="match status" value="1"/>
</dbReference>
<dbReference type="Gene3D" id="1.10.1400.10">
    <property type="match status" value="1"/>
</dbReference>